<sequence>MSACAPTIDADSPDAPQALRADGAPFAGLTQCEGQPFVAVFRGFTADGELMEKAGSSPSSDIYGVRPDGSVARVTTDLGSYEFGIADDAATIYASPDPSPPASPPPSTADATTVTPSPPADRVLAIVPASGQQTLVLEAPDVGGVAPAPDGSRLGLTVFTAGEQPDVGTSAPALVDLPAVAAPRSLPPAASAARRAEPAAVATRELTWSSDGQRLAFVATLPDATQEVRVANPVNGDSTTLHRSDAMTALLSLDWSPDGTTLLTVEGRAPTEAGRSRDRVVEIDVATGRSAIVLRGVRGDLVYSAADGSRLTMFDNSAESSTVARTWSRSRGGRFVETSMAEIGADVSLVSGDRLDIPRCALR</sequence>
<accession>A0A510V299</accession>
<gene>
    <name evidence="2" type="ORF">CXY01_15430</name>
</gene>
<feature type="region of interest" description="Disordered" evidence="1">
    <location>
        <begin position="1"/>
        <end position="21"/>
    </location>
</feature>
<feature type="region of interest" description="Disordered" evidence="1">
    <location>
        <begin position="92"/>
        <end position="119"/>
    </location>
</feature>
<dbReference type="SUPFAM" id="SSF82171">
    <property type="entry name" value="DPP6 N-terminal domain-like"/>
    <property type="match status" value="1"/>
</dbReference>
<dbReference type="EMBL" id="BJUB01000004">
    <property type="protein sequence ID" value="GEK21023.1"/>
    <property type="molecule type" value="Genomic_DNA"/>
</dbReference>
<dbReference type="Proteomes" id="UP000321118">
    <property type="component" value="Unassembled WGS sequence"/>
</dbReference>
<protein>
    <recommendedName>
        <fullName evidence="4">Lipoprotein LpqB beta-propeller domain-containing protein</fullName>
    </recommendedName>
</protein>
<keyword evidence="3" id="KW-1185">Reference proteome</keyword>
<proteinExistence type="predicted"/>
<dbReference type="AlphaFoldDB" id="A0A510V299"/>
<dbReference type="Gene3D" id="2.120.10.30">
    <property type="entry name" value="TolB, C-terminal domain"/>
    <property type="match status" value="1"/>
</dbReference>
<reference evidence="2 3" key="1">
    <citation type="submission" date="2019-07" db="EMBL/GenBank/DDBJ databases">
        <title>Whole genome shotgun sequence of Cellulomonas xylanilytica NBRC 101102.</title>
        <authorList>
            <person name="Hosoyama A."/>
            <person name="Uohara A."/>
            <person name="Ohji S."/>
            <person name="Ichikawa N."/>
        </authorList>
    </citation>
    <scope>NUCLEOTIDE SEQUENCE [LARGE SCALE GENOMIC DNA]</scope>
    <source>
        <strain evidence="2 3">NBRC 101102</strain>
    </source>
</reference>
<organism evidence="2 3">
    <name type="scientific">Cellulomonas xylanilytica</name>
    <dbReference type="NCBI Taxonomy" id="233583"/>
    <lineage>
        <taxon>Bacteria</taxon>
        <taxon>Bacillati</taxon>
        <taxon>Actinomycetota</taxon>
        <taxon>Actinomycetes</taxon>
        <taxon>Micrococcales</taxon>
        <taxon>Cellulomonadaceae</taxon>
        <taxon>Cellulomonas</taxon>
    </lineage>
</organism>
<evidence type="ECO:0000313" key="2">
    <source>
        <dbReference type="EMBL" id="GEK21023.1"/>
    </source>
</evidence>
<feature type="compositionally biased region" description="Pro residues" evidence="1">
    <location>
        <begin position="97"/>
        <end position="107"/>
    </location>
</feature>
<evidence type="ECO:0000313" key="3">
    <source>
        <dbReference type="Proteomes" id="UP000321118"/>
    </source>
</evidence>
<dbReference type="InterPro" id="IPR011042">
    <property type="entry name" value="6-blade_b-propeller_TolB-like"/>
</dbReference>
<comment type="caution">
    <text evidence="2">The sequence shown here is derived from an EMBL/GenBank/DDBJ whole genome shotgun (WGS) entry which is preliminary data.</text>
</comment>
<evidence type="ECO:0008006" key="4">
    <source>
        <dbReference type="Google" id="ProtNLM"/>
    </source>
</evidence>
<evidence type="ECO:0000256" key="1">
    <source>
        <dbReference type="SAM" id="MobiDB-lite"/>
    </source>
</evidence>
<name>A0A510V299_9CELL</name>